<feature type="compositionally biased region" description="Basic and acidic residues" evidence="1">
    <location>
        <begin position="11"/>
        <end position="25"/>
    </location>
</feature>
<dbReference type="EMBL" id="MU005770">
    <property type="protein sequence ID" value="KAF2709846.1"/>
    <property type="molecule type" value="Genomic_DNA"/>
</dbReference>
<accession>A0A6G1KAE2</accession>
<sequence>MVGAFTSGQRLGREETTQQATHDDGLPDSDTTDSRQRQTATDSRHQSAVRQQSATDKANNNSDSDSHYISSDGRDWARAFLAALYITRRQRRTSSDLTLPSVLELGTPAFRQRLCDPVHYTVHSTQYTVHSTQYTVCIYISSPPPRQLLSKESLHIGQLR</sequence>
<feature type="region of interest" description="Disordered" evidence="1">
    <location>
        <begin position="1"/>
        <end position="69"/>
    </location>
</feature>
<dbReference type="AlphaFoldDB" id="A0A6G1KAE2"/>
<organism evidence="2 3">
    <name type="scientific">Pleomassaria siparia CBS 279.74</name>
    <dbReference type="NCBI Taxonomy" id="1314801"/>
    <lineage>
        <taxon>Eukaryota</taxon>
        <taxon>Fungi</taxon>
        <taxon>Dikarya</taxon>
        <taxon>Ascomycota</taxon>
        <taxon>Pezizomycotina</taxon>
        <taxon>Dothideomycetes</taxon>
        <taxon>Pleosporomycetidae</taxon>
        <taxon>Pleosporales</taxon>
        <taxon>Pleomassariaceae</taxon>
        <taxon>Pleomassaria</taxon>
    </lineage>
</organism>
<reference evidence="2" key="1">
    <citation type="journal article" date="2020" name="Stud. Mycol.">
        <title>101 Dothideomycetes genomes: a test case for predicting lifestyles and emergence of pathogens.</title>
        <authorList>
            <person name="Haridas S."/>
            <person name="Albert R."/>
            <person name="Binder M."/>
            <person name="Bloem J."/>
            <person name="Labutti K."/>
            <person name="Salamov A."/>
            <person name="Andreopoulos B."/>
            <person name="Baker S."/>
            <person name="Barry K."/>
            <person name="Bills G."/>
            <person name="Bluhm B."/>
            <person name="Cannon C."/>
            <person name="Castanera R."/>
            <person name="Culley D."/>
            <person name="Daum C."/>
            <person name="Ezra D."/>
            <person name="Gonzalez J."/>
            <person name="Henrissat B."/>
            <person name="Kuo A."/>
            <person name="Liang C."/>
            <person name="Lipzen A."/>
            <person name="Lutzoni F."/>
            <person name="Magnuson J."/>
            <person name="Mondo S."/>
            <person name="Nolan M."/>
            <person name="Ohm R."/>
            <person name="Pangilinan J."/>
            <person name="Park H.-J."/>
            <person name="Ramirez L."/>
            <person name="Alfaro M."/>
            <person name="Sun H."/>
            <person name="Tritt A."/>
            <person name="Yoshinaga Y."/>
            <person name="Zwiers L.-H."/>
            <person name="Turgeon B."/>
            <person name="Goodwin S."/>
            <person name="Spatafora J."/>
            <person name="Crous P."/>
            <person name="Grigoriev I."/>
        </authorList>
    </citation>
    <scope>NUCLEOTIDE SEQUENCE</scope>
    <source>
        <strain evidence="2">CBS 279.74</strain>
    </source>
</reference>
<protein>
    <submittedName>
        <fullName evidence="2">Uncharacterized protein</fullName>
    </submittedName>
</protein>
<feature type="compositionally biased region" description="Polar residues" evidence="1">
    <location>
        <begin position="37"/>
        <end position="69"/>
    </location>
</feature>
<keyword evidence="3" id="KW-1185">Reference proteome</keyword>
<proteinExistence type="predicted"/>
<name>A0A6G1KAE2_9PLEO</name>
<evidence type="ECO:0000313" key="3">
    <source>
        <dbReference type="Proteomes" id="UP000799428"/>
    </source>
</evidence>
<evidence type="ECO:0000256" key="1">
    <source>
        <dbReference type="SAM" id="MobiDB-lite"/>
    </source>
</evidence>
<dbReference type="Proteomes" id="UP000799428">
    <property type="component" value="Unassembled WGS sequence"/>
</dbReference>
<gene>
    <name evidence="2" type="ORF">K504DRAFT_283971</name>
</gene>
<evidence type="ECO:0000313" key="2">
    <source>
        <dbReference type="EMBL" id="KAF2709846.1"/>
    </source>
</evidence>